<evidence type="ECO:0000313" key="1">
    <source>
        <dbReference type="EMBL" id="ANY76949.1"/>
    </source>
</evidence>
<dbReference type="AlphaFoldDB" id="A0A1B2EAI7"/>
<dbReference type="OrthoDB" id="8447348at2"/>
<dbReference type="EMBL" id="CP016616">
    <property type="protein sequence ID" value="ANY76949.1"/>
    <property type="molecule type" value="Genomic_DNA"/>
</dbReference>
<dbReference type="RefSeq" id="WP_099507955.1">
    <property type="nucleotide sequence ID" value="NZ_CP016616.1"/>
</dbReference>
<proteinExistence type="predicted"/>
<organism evidence="1">
    <name type="scientific">Microvirga ossetica</name>
    <dbReference type="NCBI Taxonomy" id="1882682"/>
    <lineage>
        <taxon>Bacteria</taxon>
        <taxon>Pseudomonadati</taxon>
        <taxon>Pseudomonadota</taxon>
        <taxon>Alphaproteobacteria</taxon>
        <taxon>Hyphomicrobiales</taxon>
        <taxon>Methylobacteriaceae</taxon>
        <taxon>Microvirga</taxon>
    </lineage>
</organism>
<reference evidence="1" key="1">
    <citation type="submission" date="2016-07" db="EMBL/GenBank/DDBJ databases">
        <title>Microvirga ossetica sp. nov. a new species of rhizobia isolated from root nodules of the legume species Vicia alpestris Steven originated from North Ossetia region in the Caucasus.</title>
        <authorList>
            <person name="Safronova V.I."/>
            <person name="Kuznetsova I.G."/>
            <person name="Sazanova A.L."/>
            <person name="Belimov A."/>
            <person name="Andronov E."/>
            <person name="Osledkin Y.S."/>
            <person name="Onishchuk O.P."/>
            <person name="Kurchak O.N."/>
            <person name="Shaposhnikov A.I."/>
            <person name="Willems A."/>
            <person name="Tikhonovich I.A."/>
        </authorList>
    </citation>
    <scope>NUCLEOTIDE SEQUENCE [LARGE SCALE GENOMIC DNA]</scope>
    <source>
        <strain evidence="1">V5/3M</strain>
    </source>
</reference>
<protein>
    <submittedName>
        <fullName evidence="1">Uncharacterized protein</fullName>
    </submittedName>
</protein>
<gene>
    <name evidence="1" type="ORF">BB934_00890</name>
</gene>
<dbReference type="KEGG" id="moc:BB934_00890"/>
<sequence>MLPKKKTSENHGRRVTRIEPPVLEEAVAAAQGLTDDIESQIEIASQLMGMSQDDVRPVVLKASPLAPIRRPVRLPERFSMHERSEGPKVVVVERRRPRLVMPR</sequence>
<name>A0A1B2EAI7_9HYPH</name>
<accession>A0A1B2EAI7</accession>